<dbReference type="AlphaFoldDB" id="A0AAV4MIM9"/>
<evidence type="ECO:0000313" key="2">
    <source>
        <dbReference type="Proteomes" id="UP001054945"/>
    </source>
</evidence>
<gene>
    <name evidence="1" type="ORF">CEXT_36151</name>
</gene>
<organism evidence="1 2">
    <name type="scientific">Caerostris extrusa</name>
    <name type="common">Bark spider</name>
    <name type="synonym">Caerostris bankana</name>
    <dbReference type="NCBI Taxonomy" id="172846"/>
    <lineage>
        <taxon>Eukaryota</taxon>
        <taxon>Metazoa</taxon>
        <taxon>Ecdysozoa</taxon>
        <taxon>Arthropoda</taxon>
        <taxon>Chelicerata</taxon>
        <taxon>Arachnida</taxon>
        <taxon>Araneae</taxon>
        <taxon>Araneomorphae</taxon>
        <taxon>Entelegynae</taxon>
        <taxon>Araneoidea</taxon>
        <taxon>Araneidae</taxon>
        <taxon>Caerostris</taxon>
    </lineage>
</organism>
<evidence type="ECO:0000313" key="1">
    <source>
        <dbReference type="EMBL" id="GIX70649.1"/>
    </source>
</evidence>
<accession>A0AAV4MIM9</accession>
<name>A0AAV4MIM9_CAEEX</name>
<sequence>MERHKSDARCEFSVQLIQCRESILRPLLISHVLFRSSSISDSNTSQGEIKHSQFLLPRQGGHFFLGSTLLTQPYYPSNPSLFPKFVHQCLQVSPNFAKGMSCPQLIFEGIYGRVSLVVLLPPSATHHFRLHCSSSKNANHLAHFVKDYHLNAPESDRHRLVVIAARLLGARPCVAGSSFHNHQRRVFVIE</sequence>
<keyword evidence="2" id="KW-1185">Reference proteome</keyword>
<dbReference type="Proteomes" id="UP001054945">
    <property type="component" value="Unassembled WGS sequence"/>
</dbReference>
<dbReference type="EMBL" id="BPLR01019689">
    <property type="protein sequence ID" value="GIX70649.1"/>
    <property type="molecule type" value="Genomic_DNA"/>
</dbReference>
<protein>
    <submittedName>
        <fullName evidence="1">Uncharacterized protein</fullName>
    </submittedName>
</protein>
<proteinExistence type="predicted"/>
<comment type="caution">
    <text evidence="1">The sequence shown here is derived from an EMBL/GenBank/DDBJ whole genome shotgun (WGS) entry which is preliminary data.</text>
</comment>
<reference evidence="1 2" key="1">
    <citation type="submission" date="2021-06" db="EMBL/GenBank/DDBJ databases">
        <title>Caerostris extrusa draft genome.</title>
        <authorList>
            <person name="Kono N."/>
            <person name="Arakawa K."/>
        </authorList>
    </citation>
    <scope>NUCLEOTIDE SEQUENCE [LARGE SCALE GENOMIC DNA]</scope>
</reference>